<keyword evidence="1" id="KW-0812">Transmembrane</keyword>
<name>A0A8D7ZTJ5_CULPI</name>
<feature type="transmembrane region" description="Helical" evidence="1">
    <location>
        <begin position="116"/>
        <end position="138"/>
    </location>
</feature>
<keyword evidence="1" id="KW-0472">Membrane</keyword>
<keyword evidence="1" id="KW-1133">Transmembrane helix</keyword>
<feature type="transmembrane region" description="Helical" evidence="1">
    <location>
        <begin position="89"/>
        <end position="109"/>
    </location>
</feature>
<dbReference type="EMBL" id="HBUE01002309">
    <property type="protein sequence ID" value="CAG6444203.1"/>
    <property type="molecule type" value="Transcribed_RNA"/>
</dbReference>
<feature type="transmembrane region" description="Helical" evidence="1">
    <location>
        <begin position="16"/>
        <end position="34"/>
    </location>
</feature>
<protein>
    <submittedName>
        <fullName evidence="2">(northern house mosquito) hypothetical protein</fullName>
    </submittedName>
</protein>
<accession>A0A8D7ZTJ5</accession>
<organism evidence="2">
    <name type="scientific">Culex pipiens</name>
    <name type="common">House mosquito</name>
    <dbReference type="NCBI Taxonomy" id="7175"/>
    <lineage>
        <taxon>Eukaryota</taxon>
        <taxon>Metazoa</taxon>
        <taxon>Ecdysozoa</taxon>
        <taxon>Arthropoda</taxon>
        <taxon>Hexapoda</taxon>
        <taxon>Insecta</taxon>
        <taxon>Pterygota</taxon>
        <taxon>Neoptera</taxon>
        <taxon>Endopterygota</taxon>
        <taxon>Diptera</taxon>
        <taxon>Nematocera</taxon>
        <taxon>Culicoidea</taxon>
        <taxon>Culicidae</taxon>
        <taxon>Culicinae</taxon>
        <taxon>Culicini</taxon>
        <taxon>Culex</taxon>
        <taxon>Culex</taxon>
    </lineage>
</organism>
<proteinExistence type="predicted"/>
<reference evidence="2" key="1">
    <citation type="submission" date="2021-05" db="EMBL/GenBank/DDBJ databases">
        <authorList>
            <person name="Alioto T."/>
            <person name="Alioto T."/>
            <person name="Gomez Garrido J."/>
        </authorList>
    </citation>
    <scope>NUCLEOTIDE SEQUENCE</scope>
</reference>
<feature type="transmembrane region" description="Helical" evidence="1">
    <location>
        <begin position="150"/>
        <end position="176"/>
    </location>
</feature>
<sequence>MHPFDVKMCTKDCYKVFGYFLGFMWIVTSFYYTMETIELLKLMKLQCTKEGAADTPTTAVSIQARIQFDTELVGKVCDFYGRLDGFMPYHIITTLIKMVPGMLLIIGIFKDNITLIKVFIVYALLEEIFFVAVFSKIFSQISSEGKKTTWLFWILIFSCVKLIIGIWILLGVYAGIENTRRIYHRYV</sequence>
<evidence type="ECO:0000256" key="1">
    <source>
        <dbReference type="SAM" id="Phobius"/>
    </source>
</evidence>
<evidence type="ECO:0000313" key="2">
    <source>
        <dbReference type="EMBL" id="CAG6444203.1"/>
    </source>
</evidence>
<dbReference type="AlphaFoldDB" id="A0A8D7ZTJ5"/>